<organism evidence="2 3">
    <name type="scientific">Flexivirga endophytica</name>
    <dbReference type="NCBI Taxonomy" id="1849103"/>
    <lineage>
        <taxon>Bacteria</taxon>
        <taxon>Bacillati</taxon>
        <taxon>Actinomycetota</taxon>
        <taxon>Actinomycetes</taxon>
        <taxon>Micrococcales</taxon>
        <taxon>Dermacoccaceae</taxon>
        <taxon>Flexivirga</taxon>
    </lineage>
</organism>
<dbReference type="InterPro" id="IPR041698">
    <property type="entry name" value="Methyltransf_25"/>
</dbReference>
<evidence type="ECO:0000259" key="1">
    <source>
        <dbReference type="Pfam" id="PF13649"/>
    </source>
</evidence>
<dbReference type="InterPro" id="IPR029063">
    <property type="entry name" value="SAM-dependent_MTases_sf"/>
</dbReference>
<dbReference type="CDD" id="cd02440">
    <property type="entry name" value="AdoMet_MTases"/>
    <property type="match status" value="1"/>
</dbReference>
<gene>
    <name evidence="2" type="ORF">GCM10011492_13690</name>
</gene>
<keyword evidence="3" id="KW-1185">Reference proteome</keyword>
<protein>
    <recommendedName>
        <fullName evidence="1">Methyltransferase domain-containing protein</fullName>
    </recommendedName>
</protein>
<sequence>MRGRQPGLSGTDHDGCALQRRHVRGTHIHANGVDNAVIPAERDLETFPRFAPSLLGHRWWKDAHVTSTRAEREADLRTYYDNEARDRRANHLPADRLEHRDTFVTLLQQEGRSSIVEVGTGPGRDSIAFRDSGFAIRGIDLAPASVALCVEAGLDVRTGSVLELPFETGEFEAAYTASTLLHIADDDLDTAISELVRVVRPGAPVAIGVWGAETTREQHWGDASYGPPRFFALRSDDDLRAALGRHGIVESFETWPAEAQSDLHYQWAVLRTQIERD</sequence>
<dbReference type="SUPFAM" id="SSF53335">
    <property type="entry name" value="S-adenosyl-L-methionine-dependent methyltransferases"/>
    <property type="match status" value="1"/>
</dbReference>
<reference evidence="2" key="1">
    <citation type="journal article" date="2014" name="Int. J. Syst. Evol. Microbiol.">
        <title>Complete genome sequence of Corynebacterium casei LMG S-19264T (=DSM 44701T), isolated from a smear-ripened cheese.</title>
        <authorList>
            <consortium name="US DOE Joint Genome Institute (JGI-PGF)"/>
            <person name="Walter F."/>
            <person name="Albersmeier A."/>
            <person name="Kalinowski J."/>
            <person name="Ruckert C."/>
        </authorList>
    </citation>
    <scope>NUCLEOTIDE SEQUENCE</scope>
    <source>
        <strain evidence="2">CGMCC 1.15085</strain>
    </source>
</reference>
<dbReference type="EMBL" id="BMHI01000002">
    <property type="protein sequence ID" value="GGB24937.1"/>
    <property type="molecule type" value="Genomic_DNA"/>
</dbReference>
<dbReference type="Proteomes" id="UP000636793">
    <property type="component" value="Unassembled WGS sequence"/>
</dbReference>
<name>A0A916WRY5_9MICO</name>
<dbReference type="AlphaFoldDB" id="A0A916WRY5"/>
<accession>A0A916WRY5</accession>
<comment type="caution">
    <text evidence="2">The sequence shown here is derived from an EMBL/GenBank/DDBJ whole genome shotgun (WGS) entry which is preliminary data.</text>
</comment>
<dbReference type="Pfam" id="PF13649">
    <property type="entry name" value="Methyltransf_25"/>
    <property type="match status" value="1"/>
</dbReference>
<evidence type="ECO:0000313" key="3">
    <source>
        <dbReference type="Proteomes" id="UP000636793"/>
    </source>
</evidence>
<reference evidence="2" key="2">
    <citation type="submission" date="2020-09" db="EMBL/GenBank/DDBJ databases">
        <authorList>
            <person name="Sun Q."/>
            <person name="Zhou Y."/>
        </authorList>
    </citation>
    <scope>NUCLEOTIDE SEQUENCE</scope>
    <source>
        <strain evidence="2">CGMCC 1.15085</strain>
    </source>
</reference>
<dbReference type="Gene3D" id="3.40.50.150">
    <property type="entry name" value="Vaccinia Virus protein VP39"/>
    <property type="match status" value="1"/>
</dbReference>
<evidence type="ECO:0000313" key="2">
    <source>
        <dbReference type="EMBL" id="GGB24937.1"/>
    </source>
</evidence>
<feature type="domain" description="Methyltransferase" evidence="1">
    <location>
        <begin position="115"/>
        <end position="202"/>
    </location>
</feature>
<proteinExistence type="predicted"/>